<dbReference type="PROSITE" id="PS50192">
    <property type="entry name" value="T_SNARE"/>
    <property type="match status" value="1"/>
</dbReference>
<dbReference type="PROSITE" id="PS50885">
    <property type="entry name" value="HAMP"/>
    <property type="match status" value="1"/>
</dbReference>
<keyword evidence="6" id="KW-1133">Transmembrane helix</keyword>
<keyword evidence="2" id="KW-0997">Cell inner membrane</keyword>
<evidence type="ECO:0000256" key="5">
    <source>
        <dbReference type="PROSITE-ProRule" id="PRU00284"/>
    </source>
</evidence>
<dbReference type="Gene3D" id="6.10.340.10">
    <property type="match status" value="1"/>
</dbReference>
<feature type="transmembrane region" description="Helical" evidence="6">
    <location>
        <begin position="27"/>
        <end position="49"/>
    </location>
</feature>
<name>A0A410V9I7_9BRAD</name>
<dbReference type="EMBL" id="BMHC01000002">
    <property type="protein sequence ID" value="GGI22794.1"/>
    <property type="molecule type" value="Genomic_DNA"/>
</dbReference>
<evidence type="ECO:0000259" key="7">
    <source>
        <dbReference type="PROSITE" id="PS50111"/>
    </source>
</evidence>
<reference evidence="11 12" key="2">
    <citation type="submission" date="2018-06" db="EMBL/GenBank/DDBJ databases">
        <title>Comparative genomics of rhizobia nodulating Arachis hypogaea in China.</title>
        <authorList>
            <person name="Li Y."/>
        </authorList>
    </citation>
    <scope>NUCLEOTIDE SEQUENCE [LARGE SCALE GENOMIC DNA]</scope>
    <source>
        <strain evidence="11 12">CCBAU 51658</strain>
    </source>
</reference>
<feature type="domain" description="HAMP" evidence="9">
    <location>
        <begin position="360"/>
        <end position="413"/>
    </location>
</feature>
<evidence type="ECO:0000259" key="8">
    <source>
        <dbReference type="PROSITE" id="PS50192"/>
    </source>
</evidence>
<feature type="transmembrane region" description="Helical" evidence="6">
    <location>
        <begin position="337"/>
        <end position="359"/>
    </location>
</feature>
<dbReference type="EMBL" id="CP030057">
    <property type="protein sequence ID" value="QOZ61372.1"/>
    <property type="molecule type" value="Genomic_DNA"/>
</dbReference>
<keyword evidence="6" id="KW-0472">Membrane</keyword>
<evidence type="ECO:0000256" key="3">
    <source>
        <dbReference type="ARBA" id="ARBA00023224"/>
    </source>
</evidence>
<keyword evidence="2" id="KW-1003">Cell membrane</keyword>
<evidence type="ECO:0000313" key="10">
    <source>
        <dbReference type="EMBL" id="GGI22794.1"/>
    </source>
</evidence>
<dbReference type="AlphaFoldDB" id="A0A410V9I7"/>
<feature type="domain" description="T-SNARE coiled-coil homology" evidence="8">
    <location>
        <begin position="605"/>
        <end position="667"/>
    </location>
</feature>
<dbReference type="Pfam" id="PF00672">
    <property type="entry name" value="HAMP"/>
    <property type="match status" value="1"/>
</dbReference>
<evidence type="ECO:0000313" key="13">
    <source>
        <dbReference type="Proteomes" id="UP000625079"/>
    </source>
</evidence>
<reference evidence="10" key="3">
    <citation type="submission" date="2022-12" db="EMBL/GenBank/DDBJ databases">
        <authorList>
            <person name="Sun Q."/>
            <person name="Zhou Y."/>
        </authorList>
    </citation>
    <scope>NUCLEOTIDE SEQUENCE</scope>
    <source>
        <strain evidence="10">CGMCC 1.15034</strain>
    </source>
</reference>
<proteinExistence type="inferred from homology"/>
<evidence type="ECO:0000256" key="1">
    <source>
        <dbReference type="ARBA" id="ARBA00004429"/>
    </source>
</evidence>
<comment type="similarity">
    <text evidence="4">Belongs to the methyl-accepting chemotaxis (MCP) protein family.</text>
</comment>
<dbReference type="SUPFAM" id="SSF58104">
    <property type="entry name" value="Methyl-accepting chemotaxis protein (MCP) signaling domain"/>
    <property type="match status" value="1"/>
</dbReference>
<dbReference type="InterPro" id="IPR004089">
    <property type="entry name" value="MCPsignal_dom"/>
</dbReference>
<keyword evidence="3 5" id="KW-0807">Transducer</keyword>
<dbReference type="CDD" id="cd06225">
    <property type="entry name" value="HAMP"/>
    <property type="match status" value="1"/>
</dbReference>
<dbReference type="OrthoDB" id="3378718at2"/>
<accession>A0A410V9I7</accession>
<dbReference type="Proteomes" id="UP000625079">
    <property type="component" value="Unassembled WGS sequence"/>
</dbReference>
<dbReference type="RefSeq" id="WP_128966938.1">
    <property type="nucleotide sequence ID" value="NZ_BMHC01000002.1"/>
</dbReference>
<dbReference type="SMART" id="SM00283">
    <property type="entry name" value="MA"/>
    <property type="match status" value="1"/>
</dbReference>
<keyword evidence="12" id="KW-1185">Reference proteome</keyword>
<dbReference type="PANTHER" id="PTHR32089">
    <property type="entry name" value="METHYL-ACCEPTING CHEMOTAXIS PROTEIN MCPB"/>
    <property type="match status" value="1"/>
</dbReference>
<comment type="subcellular location">
    <subcellularLocation>
        <location evidence="1">Cell inner membrane</location>
        <topology evidence="1">Multi-pass membrane protein</topology>
    </subcellularLocation>
</comment>
<gene>
    <name evidence="10" type="ORF">GCM10010987_21180</name>
    <name evidence="11" type="ORF">XH86_23545</name>
</gene>
<dbReference type="GO" id="GO:0007165">
    <property type="term" value="P:signal transduction"/>
    <property type="evidence" value="ECO:0007669"/>
    <property type="project" value="UniProtKB-KW"/>
</dbReference>
<evidence type="ECO:0000256" key="4">
    <source>
        <dbReference type="ARBA" id="ARBA00029447"/>
    </source>
</evidence>
<keyword evidence="6" id="KW-0812">Transmembrane</keyword>
<sequence length="709" mass="74064">MPELSVPSDHRREIGAKGGLSLRWRVLAGNLITSLLAIAFAGAVAWGGWGDLRKREAAARSLDAFELVMKANSLIPVERTAWYAAATPAEPATPEKLSALDKTIANTDAAIDAAKAAIRAAELPTRSVEAAEQILQKTRSVGRQAAALPKSQRPADSQTAIVDGLARSVDALTAATSEALISLSRTGSDIENLLPSAALAQSAQSMRTINGARAAVLGLFARNQPLSAAQRVEVTELSGQVALIWTQIEQGVHNAGDAPVLVNVANQVRAKLMSEGEPRFQELVAAAREGRPSPISEAEWPRWLAPVLNSVLGLRDAALTFAHEANNTAIGQAQTRLIWALAALLVVLIASVAVVIAVMRQVISPLVRLTGATLRLADGELDVAIPDGHRKDEIGTMAGALQIFKDALVAKKRADADAARNAEAQIERGRRVNVITRDFETVIGEIVSTVSSAATELEGSAGTLNTTADRSQTLTTAVAAASEEASANVQSVATATEELTSSVNEISRQVQESARVAGDAVEQARRTNDRVGELSQAASRIGDVIELINSIAGQTNLLALNATIEAARAGDAGRGFAVVASEVKALAQQTAKATEEIQQQIGSVQAATQESVGAIKAISETIERLSEISSTIAAAVEEQGAATQEIARNVQQAAHGTQQVSVNINDVQQGASETGSASSQVLTAAQLLASDSSRLKLEVGKFLEAVRAA</sequence>
<dbReference type="InterPro" id="IPR000727">
    <property type="entry name" value="T_SNARE_dom"/>
</dbReference>
<evidence type="ECO:0000313" key="11">
    <source>
        <dbReference type="EMBL" id="QOZ61372.1"/>
    </source>
</evidence>
<evidence type="ECO:0000259" key="9">
    <source>
        <dbReference type="PROSITE" id="PS50885"/>
    </source>
</evidence>
<dbReference type="Pfam" id="PF00015">
    <property type="entry name" value="MCPsignal"/>
    <property type="match status" value="1"/>
</dbReference>
<dbReference type="Gene3D" id="1.10.287.950">
    <property type="entry name" value="Methyl-accepting chemotaxis protein"/>
    <property type="match status" value="1"/>
</dbReference>
<evidence type="ECO:0000313" key="12">
    <source>
        <dbReference type="Proteomes" id="UP000593880"/>
    </source>
</evidence>
<dbReference type="InterPro" id="IPR003660">
    <property type="entry name" value="HAMP_dom"/>
</dbReference>
<dbReference type="Proteomes" id="UP000593880">
    <property type="component" value="Chromosome"/>
</dbReference>
<evidence type="ECO:0000256" key="6">
    <source>
        <dbReference type="SAM" id="Phobius"/>
    </source>
</evidence>
<organism evidence="10 13">
    <name type="scientific">Bradyrhizobium guangdongense</name>
    <dbReference type="NCBI Taxonomy" id="1325090"/>
    <lineage>
        <taxon>Bacteria</taxon>
        <taxon>Pseudomonadati</taxon>
        <taxon>Pseudomonadota</taxon>
        <taxon>Alphaproteobacteria</taxon>
        <taxon>Hyphomicrobiales</taxon>
        <taxon>Nitrobacteraceae</taxon>
        <taxon>Bradyrhizobium</taxon>
    </lineage>
</organism>
<reference evidence="10" key="1">
    <citation type="journal article" date="2014" name="Int. J. Syst. Evol. Microbiol.">
        <title>Complete genome sequence of Corynebacterium casei LMG S-19264T (=DSM 44701T), isolated from a smear-ripened cheese.</title>
        <authorList>
            <consortium name="US DOE Joint Genome Institute (JGI-PGF)"/>
            <person name="Walter F."/>
            <person name="Albersmeier A."/>
            <person name="Kalinowski J."/>
            <person name="Ruckert C."/>
        </authorList>
    </citation>
    <scope>NUCLEOTIDE SEQUENCE</scope>
    <source>
        <strain evidence="10">CGMCC 1.15034</strain>
    </source>
</reference>
<evidence type="ECO:0000256" key="2">
    <source>
        <dbReference type="ARBA" id="ARBA00022519"/>
    </source>
</evidence>
<dbReference type="PROSITE" id="PS50111">
    <property type="entry name" value="CHEMOTAXIS_TRANSDUC_2"/>
    <property type="match status" value="1"/>
</dbReference>
<protein>
    <submittedName>
        <fullName evidence="10">Methyl-accepting chemotaxis protein</fullName>
    </submittedName>
</protein>
<dbReference type="PANTHER" id="PTHR32089:SF112">
    <property type="entry name" value="LYSOZYME-LIKE PROTEIN-RELATED"/>
    <property type="match status" value="1"/>
</dbReference>
<feature type="domain" description="Methyl-accepting transducer" evidence="7">
    <location>
        <begin position="446"/>
        <end position="689"/>
    </location>
</feature>
<dbReference type="GO" id="GO:0005886">
    <property type="term" value="C:plasma membrane"/>
    <property type="evidence" value="ECO:0007669"/>
    <property type="project" value="UniProtKB-SubCell"/>
</dbReference>
<dbReference type="SMART" id="SM00304">
    <property type="entry name" value="HAMP"/>
    <property type="match status" value="1"/>
</dbReference>